<sequence length="93" mass="9144">MTLLATMLWPALAASLLLGAGIGWLAGLPRTGPARWGALTLVLGAGLCGGLAAAGIVPGRAAAWIECAALLLAAYLVGAVLVAGALQGRDTRP</sequence>
<name>A0ABV2L5V6_9HYPH</name>
<proteinExistence type="predicted"/>
<dbReference type="Proteomes" id="UP001549145">
    <property type="component" value="Unassembled WGS sequence"/>
</dbReference>
<accession>A0ABV2L5V6</accession>
<feature type="transmembrane region" description="Helical" evidence="1">
    <location>
        <begin position="6"/>
        <end position="26"/>
    </location>
</feature>
<gene>
    <name evidence="2" type="ORF">ABID43_001677</name>
</gene>
<evidence type="ECO:0008006" key="4">
    <source>
        <dbReference type="Google" id="ProtNLM"/>
    </source>
</evidence>
<keyword evidence="1" id="KW-1133">Transmembrane helix</keyword>
<evidence type="ECO:0000256" key="1">
    <source>
        <dbReference type="SAM" id="Phobius"/>
    </source>
</evidence>
<feature type="transmembrane region" description="Helical" evidence="1">
    <location>
        <begin position="63"/>
        <end position="86"/>
    </location>
</feature>
<feature type="transmembrane region" description="Helical" evidence="1">
    <location>
        <begin position="38"/>
        <end position="57"/>
    </location>
</feature>
<protein>
    <recommendedName>
        <fullName evidence="4">GlsB/YeaQ/YmgE family stress response membrane protein</fullName>
    </recommendedName>
</protein>
<keyword evidence="1" id="KW-0812">Transmembrane</keyword>
<evidence type="ECO:0000313" key="2">
    <source>
        <dbReference type="EMBL" id="MET3692146.1"/>
    </source>
</evidence>
<dbReference type="RefSeq" id="WP_238282218.1">
    <property type="nucleotide sequence ID" value="NZ_BPQL01000157.1"/>
</dbReference>
<keyword evidence="1" id="KW-0472">Membrane</keyword>
<dbReference type="EMBL" id="JBEPMM010000003">
    <property type="protein sequence ID" value="MET3692146.1"/>
    <property type="molecule type" value="Genomic_DNA"/>
</dbReference>
<reference evidence="2 3" key="1">
    <citation type="submission" date="2024-06" db="EMBL/GenBank/DDBJ databases">
        <title>Genomic Encyclopedia of Type Strains, Phase IV (KMG-IV): sequencing the most valuable type-strain genomes for metagenomic binning, comparative biology and taxonomic classification.</title>
        <authorList>
            <person name="Goeker M."/>
        </authorList>
    </citation>
    <scope>NUCLEOTIDE SEQUENCE [LARGE SCALE GENOMIC DNA]</scope>
    <source>
        <strain evidence="2 3">DSM 21331</strain>
    </source>
</reference>
<comment type="caution">
    <text evidence="2">The sequence shown here is derived from an EMBL/GenBank/DDBJ whole genome shotgun (WGS) entry which is preliminary data.</text>
</comment>
<evidence type="ECO:0000313" key="3">
    <source>
        <dbReference type="Proteomes" id="UP001549145"/>
    </source>
</evidence>
<organism evidence="2 3">
    <name type="scientific">Methylobacterium goesingense</name>
    <dbReference type="NCBI Taxonomy" id="243690"/>
    <lineage>
        <taxon>Bacteria</taxon>
        <taxon>Pseudomonadati</taxon>
        <taxon>Pseudomonadota</taxon>
        <taxon>Alphaproteobacteria</taxon>
        <taxon>Hyphomicrobiales</taxon>
        <taxon>Methylobacteriaceae</taxon>
        <taxon>Methylobacterium</taxon>
    </lineage>
</organism>
<keyword evidence="3" id="KW-1185">Reference proteome</keyword>